<comment type="caution">
    <text evidence="1">The sequence shown here is derived from an EMBL/GenBank/DDBJ whole genome shotgun (WGS) entry which is preliminary data.</text>
</comment>
<dbReference type="HOGENOM" id="CLU_2823528_0_0_9"/>
<reference evidence="1 2" key="1">
    <citation type="submission" date="2009-01" db="EMBL/GenBank/DDBJ databases">
        <authorList>
            <person name="Fulton L."/>
            <person name="Clifton S."/>
            <person name="Fulton B."/>
            <person name="Xu J."/>
            <person name="Minx P."/>
            <person name="Pepin K.H."/>
            <person name="Johnson M."/>
            <person name="Bhonagiri V."/>
            <person name="Nash W.E."/>
            <person name="Mardis E.R."/>
            <person name="Wilson R.K."/>
        </authorList>
    </citation>
    <scope>NUCLEOTIDE SEQUENCE [LARGE SCALE GENOMIC DNA]</scope>
    <source>
        <strain evidence="1 2">DSM 5476</strain>
    </source>
</reference>
<accession>C0EFD0</accession>
<gene>
    <name evidence="1" type="ORF">CLOSTMETH_02572</name>
</gene>
<dbReference type="Proteomes" id="UP000003340">
    <property type="component" value="Unassembled WGS sequence"/>
</dbReference>
<keyword evidence="2" id="KW-1185">Reference proteome</keyword>
<evidence type="ECO:0000313" key="1">
    <source>
        <dbReference type="EMBL" id="EEG29825.1"/>
    </source>
</evidence>
<evidence type="ECO:0000313" key="2">
    <source>
        <dbReference type="Proteomes" id="UP000003340"/>
    </source>
</evidence>
<dbReference type="EMBL" id="ACEC01000088">
    <property type="protein sequence ID" value="EEG29825.1"/>
    <property type="molecule type" value="Genomic_DNA"/>
</dbReference>
<name>C0EFD0_9FIRM</name>
<dbReference type="AlphaFoldDB" id="C0EFD0"/>
<protein>
    <submittedName>
        <fullName evidence="1">Uncharacterized protein</fullName>
    </submittedName>
</protein>
<reference evidence="1 2" key="2">
    <citation type="submission" date="2009-02" db="EMBL/GenBank/DDBJ databases">
        <title>Draft genome sequence of Clostridium methylpentosum (DSM 5476).</title>
        <authorList>
            <person name="Sudarsanam P."/>
            <person name="Ley R."/>
            <person name="Guruge J."/>
            <person name="Turnbaugh P.J."/>
            <person name="Mahowald M."/>
            <person name="Liep D."/>
            <person name="Gordon J."/>
        </authorList>
    </citation>
    <scope>NUCLEOTIDE SEQUENCE [LARGE SCALE GENOMIC DNA]</scope>
    <source>
        <strain evidence="1 2">DSM 5476</strain>
    </source>
</reference>
<sequence>MLLLGSGDGAAAALLYFDTRYCAAADNCARHKKGQLPVSLKIILKQLLKSLPVFGRLALRPRLQWG</sequence>
<organism evidence="1 2">
    <name type="scientific">[Clostridium] methylpentosum DSM 5476</name>
    <dbReference type="NCBI Taxonomy" id="537013"/>
    <lineage>
        <taxon>Bacteria</taxon>
        <taxon>Bacillati</taxon>
        <taxon>Bacillota</taxon>
        <taxon>Clostridia</taxon>
        <taxon>Eubacteriales</taxon>
        <taxon>Oscillospiraceae</taxon>
        <taxon>Oscillospiraceae incertae sedis</taxon>
    </lineage>
</organism>
<dbReference type="STRING" id="537013.CLOSTMETH_02572"/>
<proteinExistence type="predicted"/>